<accession>X1KSN4</accession>
<dbReference type="AlphaFoldDB" id="X1KSN4"/>
<dbReference type="EMBL" id="BARV01008904">
    <property type="protein sequence ID" value="GAI09723.1"/>
    <property type="molecule type" value="Genomic_DNA"/>
</dbReference>
<reference evidence="1" key="1">
    <citation type="journal article" date="2014" name="Front. Microbiol.">
        <title>High frequency of phylogenetically diverse reductive dehalogenase-homologous genes in deep subseafloor sedimentary metagenomes.</title>
        <authorList>
            <person name="Kawai M."/>
            <person name="Futagami T."/>
            <person name="Toyoda A."/>
            <person name="Takaki Y."/>
            <person name="Nishi S."/>
            <person name="Hori S."/>
            <person name="Arai W."/>
            <person name="Tsubouchi T."/>
            <person name="Morono Y."/>
            <person name="Uchiyama I."/>
            <person name="Ito T."/>
            <person name="Fujiyama A."/>
            <person name="Inagaki F."/>
            <person name="Takami H."/>
        </authorList>
    </citation>
    <scope>NUCLEOTIDE SEQUENCE</scope>
    <source>
        <strain evidence="1">Expedition CK06-06</strain>
    </source>
</reference>
<gene>
    <name evidence="1" type="ORF">S06H3_17752</name>
</gene>
<evidence type="ECO:0000313" key="1">
    <source>
        <dbReference type="EMBL" id="GAI09723.1"/>
    </source>
</evidence>
<comment type="caution">
    <text evidence="1">The sequence shown here is derived from an EMBL/GenBank/DDBJ whole genome shotgun (WGS) entry which is preliminary data.</text>
</comment>
<sequence>MENKAHALARDELIRVLTAYKGITTSDGEAVDSHGTTLIDSNLKGRNDFISGKTILIMSGDAKDEDKGAISFNSATSEITLQGDGFSAQIKAGTIFKVLNISSIEIDVAPQVMGRLQIAATTIDLQQAAATYDLFTGTTQDVVVERLLIRLPNVDVSDDVTITSISIQTNDTTAQVFISAADGAKVNLTAEAQLGYTGVVTVKVGKKIQLTIAGGAADAATVCDVIAEYRAVVSGGYLA</sequence>
<proteinExistence type="predicted"/>
<organism evidence="1">
    <name type="scientific">marine sediment metagenome</name>
    <dbReference type="NCBI Taxonomy" id="412755"/>
    <lineage>
        <taxon>unclassified sequences</taxon>
        <taxon>metagenomes</taxon>
        <taxon>ecological metagenomes</taxon>
    </lineage>
</organism>
<protein>
    <submittedName>
        <fullName evidence="1">Uncharacterized protein</fullName>
    </submittedName>
</protein>
<name>X1KSN4_9ZZZZ</name>